<evidence type="ECO:0000256" key="4">
    <source>
        <dbReference type="ARBA" id="ARBA00013346"/>
    </source>
</evidence>
<comment type="subcellular location">
    <subcellularLocation>
        <location evidence="1">Cytoplasm</location>
    </subcellularLocation>
</comment>
<keyword evidence="8" id="KW-0949">S-adenosyl-L-methionine</keyword>
<dbReference type="CDD" id="cd02440">
    <property type="entry name" value="AdoMet_MTases"/>
    <property type="match status" value="1"/>
</dbReference>
<keyword evidence="6 12" id="KW-0489">Methyltransferase</keyword>
<organism evidence="12 13">
    <name type="scientific">Amycolatopsis australiensis</name>
    <dbReference type="NCBI Taxonomy" id="546364"/>
    <lineage>
        <taxon>Bacteria</taxon>
        <taxon>Bacillati</taxon>
        <taxon>Actinomycetota</taxon>
        <taxon>Actinomycetes</taxon>
        <taxon>Pseudonocardiales</taxon>
        <taxon>Pseudonocardiaceae</taxon>
        <taxon>Amycolatopsis</taxon>
    </lineage>
</organism>
<dbReference type="RefSeq" id="WP_072474438.1">
    <property type="nucleotide sequence ID" value="NZ_FPJG01000002.1"/>
</dbReference>
<evidence type="ECO:0000313" key="13">
    <source>
        <dbReference type="Proteomes" id="UP000182740"/>
    </source>
</evidence>
<dbReference type="GO" id="GO:0005737">
    <property type="term" value="C:cytoplasm"/>
    <property type="evidence" value="ECO:0007669"/>
    <property type="project" value="UniProtKB-SubCell"/>
</dbReference>
<dbReference type="PANTHER" id="PTHR11579:SF0">
    <property type="entry name" value="PROTEIN-L-ISOASPARTATE(D-ASPARTATE) O-METHYLTRANSFERASE"/>
    <property type="match status" value="1"/>
</dbReference>
<keyword evidence="7 12" id="KW-0808">Transferase</keyword>
<protein>
    <recommendedName>
        <fullName evidence="4">Protein-L-isoaspartate O-methyltransferase</fullName>
        <ecNumber evidence="3">2.1.1.77</ecNumber>
    </recommendedName>
    <alternativeName>
        <fullName evidence="11">L-isoaspartyl protein carboxyl methyltransferase</fullName>
    </alternativeName>
    <alternativeName>
        <fullName evidence="9">Protein L-isoaspartyl methyltransferase</fullName>
    </alternativeName>
    <alternativeName>
        <fullName evidence="10">Protein-beta-aspartate methyltransferase</fullName>
    </alternativeName>
</protein>
<dbReference type="SUPFAM" id="SSF53335">
    <property type="entry name" value="S-adenosyl-L-methionine-dependent methyltransferases"/>
    <property type="match status" value="1"/>
</dbReference>
<dbReference type="AlphaFoldDB" id="A0A1K1LSI0"/>
<dbReference type="InterPro" id="IPR000682">
    <property type="entry name" value="PCMT"/>
</dbReference>
<evidence type="ECO:0000256" key="5">
    <source>
        <dbReference type="ARBA" id="ARBA00022490"/>
    </source>
</evidence>
<dbReference type="GO" id="GO:0004719">
    <property type="term" value="F:protein-L-isoaspartate (D-aspartate) O-methyltransferase activity"/>
    <property type="evidence" value="ECO:0007669"/>
    <property type="project" value="UniProtKB-EC"/>
</dbReference>
<evidence type="ECO:0000256" key="6">
    <source>
        <dbReference type="ARBA" id="ARBA00022603"/>
    </source>
</evidence>
<dbReference type="Proteomes" id="UP000182740">
    <property type="component" value="Unassembled WGS sequence"/>
</dbReference>
<keyword evidence="5" id="KW-0963">Cytoplasm</keyword>
<dbReference type="InterPro" id="IPR029063">
    <property type="entry name" value="SAM-dependent_MTases_sf"/>
</dbReference>
<evidence type="ECO:0000256" key="7">
    <source>
        <dbReference type="ARBA" id="ARBA00022679"/>
    </source>
</evidence>
<evidence type="ECO:0000256" key="11">
    <source>
        <dbReference type="ARBA" id="ARBA00031350"/>
    </source>
</evidence>
<proteinExistence type="inferred from homology"/>
<keyword evidence="13" id="KW-1185">Reference proteome</keyword>
<dbReference type="PANTHER" id="PTHR11579">
    <property type="entry name" value="PROTEIN-L-ISOASPARTATE O-METHYLTRANSFERASE"/>
    <property type="match status" value="1"/>
</dbReference>
<dbReference type="EMBL" id="FPJG01000002">
    <property type="protein sequence ID" value="SFW13818.1"/>
    <property type="molecule type" value="Genomic_DNA"/>
</dbReference>
<accession>A0A1K1LSI0</accession>
<sequence>MTDYEAPRDFPAEVDESANLRAAMVRKIVASGHATNPAVRSALELLRIEVFQPDRPLSDLYHAQRDVPGVYNGRSIDPLVIAAMLDQLDVRPGNKILHIGTGTGYTAALLAEIAGPDRVVTVDRSNNITIGARAALRAHGYDQVEVITGEGNDGAPGHGPFDRVIVTASSYDLPETWVHQLAPGGRLVVPLRFRGFERSVAFTLQDGVLRARDSQPSRLPRMLGANHDLPRTSPIGPRGQLVLTWDHDLAQVVTGHKLGEPERYTNTVVAWSDVVVRDDDPLGRLWLHLAATERTVFGLSTQQPTTMMPDLAFPEATPAIIANETIAYLTRREIPADDDGTPRYTLGAAGVGLISARLSAVLVDRIQQWALHREAHPTITAYPADATELPPGQCIRRPSCSLLVRAGAPN</sequence>
<dbReference type="Gene3D" id="3.40.50.150">
    <property type="entry name" value="Vaccinia Virus protein VP39"/>
    <property type="match status" value="1"/>
</dbReference>
<dbReference type="GO" id="GO:0032259">
    <property type="term" value="P:methylation"/>
    <property type="evidence" value="ECO:0007669"/>
    <property type="project" value="UniProtKB-KW"/>
</dbReference>
<name>A0A1K1LSI0_9PSEU</name>
<reference evidence="13" key="1">
    <citation type="submission" date="2016-11" db="EMBL/GenBank/DDBJ databases">
        <authorList>
            <person name="Varghese N."/>
            <person name="Submissions S."/>
        </authorList>
    </citation>
    <scope>NUCLEOTIDE SEQUENCE [LARGE SCALE GENOMIC DNA]</scope>
    <source>
        <strain evidence="13">DSM 44671</strain>
    </source>
</reference>
<evidence type="ECO:0000313" key="12">
    <source>
        <dbReference type="EMBL" id="SFW13818.1"/>
    </source>
</evidence>
<evidence type="ECO:0000256" key="3">
    <source>
        <dbReference type="ARBA" id="ARBA00011890"/>
    </source>
</evidence>
<evidence type="ECO:0000256" key="9">
    <source>
        <dbReference type="ARBA" id="ARBA00030757"/>
    </source>
</evidence>
<dbReference type="Pfam" id="PF01135">
    <property type="entry name" value="PCMT"/>
    <property type="match status" value="1"/>
</dbReference>
<evidence type="ECO:0000256" key="8">
    <source>
        <dbReference type="ARBA" id="ARBA00022691"/>
    </source>
</evidence>
<dbReference type="OrthoDB" id="4035289at2"/>
<evidence type="ECO:0000256" key="2">
    <source>
        <dbReference type="ARBA" id="ARBA00005369"/>
    </source>
</evidence>
<comment type="similarity">
    <text evidence="2">Belongs to the methyltransferase superfamily. L-isoaspartyl/D-aspartyl protein methyltransferase family.</text>
</comment>
<gene>
    <name evidence="12" type="ORF">SAMN04489730_0189</name>
</gene>
<dbReference type="EC" id="2.1.1.77" evidence="3"/>
<evidence type="ECO:0000256" key="1">
    <source>
        <dbReference type="ARBA" id="ARBA00004496"/>
    </source>
</evidence>
<dbReference type="STRING" id="546364.SAMN04489730_0189"/>
<evidence type="ECO:0000256" key="10">
    <source>
        <dbReference type="ARBA" id="ARBA00031323"/>
    </source>
</evidence>